<keyword evidence="4" id="KW-0560">Oxidoreductase</keyword>
<sequence length="542" mass="57313">MSANDFDVIIVGFGAAGACAAIAAAESGARVLAVDRAMGGGASAVSGGVIYAGGGTPHQKAAGYDDTPENMYNYLKQEVQGVVSDDTLRRFCEESADQLAWLEEHGARFEGSLCPYKTAYPPKHYLYFSGNEKAYPYRLHADPAPRGHRQIASGTKSGRDLWRSLRDAAVRLGVTYLPRTVVDDLVVIDGRVHGIRCRTWTQGHRMEQAVHGRVSAVGAKLTNWFPPGGLAISEWGDRIWRRRAQSCTYTAPSVILAAGGFAFNEDMLHQHAPAYRQIRPLGTRGDDGAGITLGTAAGGGTDLLDRVTAWRFLSPPSAMIEGITVGANGERIINEDLYGATHTEAMVRKFSGTGFLVLDADIWRRARGQFWGQTESILRLQTATMFTINYRKARTLDGLAAKLGIAPAGLAATVAAYNEAIATKSTDPANKAAEYCAPILRAPFYGLDISVKPSLTFPVPGLTLGGLKVDGATGQVLTDQGGGVPGLYAAGRTAVGICSNSYVSGLALADCVFSGKRAGEHAAAATQEPPISGNSQCSGSAP</sequence>
<reference evidence="7 8" key="1">
    <citation type="submission" date="2023-08" db="EMBL/GenBank/DDBJ databases">
        <authorList>
            <person name="Folkvardsen B D."/>
            <person name="Norman A."/>
        </authorList>
    </citation>
    <scope>NUCLEOTIDE SEQUENCE [LARGE SCALE GENOMIC DNA]</scope>
    <source>
        <strain evidence="7 8">Mu0053</strain>
    </source>
</reference>
<feature type="compositionally biased region" description="Polar residues" evidence="5">
    <location>
        <begin position="532"/>
        <end position="542"/>
    </location>
</feature>
<dbReference type="PANTHER" id="PTHR43400:SF10">
    <property type="entry name" value="3-OXOSTEROID 1-DEHYDROGENASE"/>
    <property type="match status" value="1"/>
</dbReference>
<dbReference type="Proteomes" id="UP001190465">
    <property type="component" value="Chromosome"/>
</dbReference>
<evidence type="ECO:0000256" key="4">
    <source>
        <dbReference type="ARBA" id="ARBA00023002"/>
    </source>
</evidence>
<dbReference type="SUPFAM" id="SSF56425">
    <property type="entry name" value="Succinate dehydrogenase/fumarate reductase flavoprotein, catalytic domain"/>
    <property type="match status" value="1"/>
</dbReference>
<feature type="domain" description="FAD-dependent oxidoreductase 2 FAD-binding" evidence="6">
    <location>
        <begin position="7"/>
        <end position="496"/>
    </location>
</feature>
<dbReference type="NCBIfam" id="NF005511">
    <property type="entry name" value="PRK07121.1-4"/>
    <property type="match status" value="1"/>
</dbReference>
<dbReference type="PRINTS" id="PR00411">
    <property type="entry name" value="PNDRDTASEI"/>
</dbReference>
<accession>A0ABN9NRJ7</accession>
<organism evidence="7 8">
    <name type="scientific">[Mycobacterium] burgundiense</name>
    <dbReference type="NCBI Taxonomy" id="3064286"/>
    <lineage>
        <taxon>Bacteria</taxon>
        <taxon>Bacillati</taxon>
        <taxon>Actinomycetota</taxon>
        <taxon>Actinomycetes</taxon>
        <taxon>Mycobacteriales</taxon>
        <taxon>Mycobacteriaceae</taxon>
        <taxon>Mycolicibacterium</taxon>
    </lineage>
</organism>
<gene>
    <name evidence="7" type="ORF">MU0053_004789</name>
</gene>
<comment type="cofactor">
    <cofactor evidence="1">
        <name>FAD</name>
        <dbReference type="ChEBI" id="CHEBI:57692"/>
    </cofactor>
</comment>
<evidence type="ECO:0000313" key="8">
    <source>
        <dbReference type="Proteomes" id="UP001190465"/>
    </source>
</evidence>
<evidence type="ECO:0000313" key="7">
    <source>
        <dbReference type="EMBL" id="CAJ1510794.1"/>
    </source>
</evidence>
<evidence type="ECO:0000256" key="2">
    <source>
        <dbReference type="ARBA" id="ARBA00022630"/>
    </source>
</evidence>
<dbReference type="EMBL" id="OY726397">
    <property type="protein sequence ID" value="CAJ1510794.1"/>
    <property type="molecule type" value="Genomic_DNA"/>
</dbReference>
<dbReference type="Pfam" id="PF00890">
    <property type="entry name" value="FAD_binding_2"/>
    <property type="match status" value="1"/>
</dbReference>
<dbReference type="RefSeq" id="WP_308480056.1">
    <property type="nucleotide sequence ID" value="NZ_OY726397.1"/>
</dbReference>
<evidence type="ECO:0000259" key="6">
    <source>
        <dbReference type="Pfam" id="PF00890"/>
    </source>
</evidence>
<evidence type="ECO:0000256" key="3">
    <source>
        <dbReference type="ARBA" id="ARBA00022827"/>
    </source>
</evidence>
<dbReference type="Gene3D" id="3.90.700.10">
    <property type="entry name" value="Succinate dehydrogenase/fumarate reductase flavoprotein, catalytic domain"/>
    <property type="match status" value="1"/>
</dbReference>
<protein>
    <submittedName>
        <fullName evidence="7">FAD-binding protein</fullName>
    </submittedName>
</protein>
<dbReference type="SUPFAM" id="SSF51905">
    <property type="entry name" value="FAD/NAD(P)-binding domain"/>
    <property type="match status" value="1"/>
</dbReference>
<keyword evidence="2" id="KW-0285">Flavoprotein</keyword>
<name>A0ABN9NRJ7_9MYCO</name>
<keyword evidence="3" id="KW-0274">FAD</keyword>
<evidence type="ECO:0000256" key="5">
    <source>
        <dbReference type="SAM" id="MobiDB-lite"/>
    </source>
</evidence>
<proteinExistence type="predicted"/>
<dbReference type="PANTHER" id="PTHR43400">
    <property type="entry name" value="FUMARATE REDUCTASE"/>
    <property type="match status" value="1"/>
</dbReference>
<dbReference type="InterPro" id="IPR003953">
    <property type="entry name" value="FAD-dep_OxRdtase_2_FAD-bd"/>
</dbReference>
<dbReference type="InterPro" id="IPR036188">
    <property type="entry name" value="FAD/NAD-bd_sf"/>
</dbReference>
<dbReference type="InterPro" id="IPR050315">
    <property type="entry name" value="FAD-oxidoreductase_2"/>
</dbReference>
<feature type="region of interest" description="Disordered" evidence="5">
    <location>
        <begin position="523"/>
        <end position="542"/>
    </location>
</feature>
<dbReference type="Gene3D" id="3.50.50.60">
    <property type="entry name" value="FAD/NAD(P)-binding domain"/>
    <property type="match status" value="2"/>
</dbReference>
<keyword evidence="8" id="KW-1185">Reference proteome</keyword>
<dbReference type="NCBIfam" id="NF005513">
    <property type="entry name" value="PRK07121.1-6"/>
    <property type="match status" value="1"/>
</dbReference>
<evidence type="ECO:0000256" key="1">
    <source>
        <dbReference type="ARBA" id="ARBA00001974"/>
    </source>
</evidence>
<dbReference type="InterPro" id="IPR027477">
    <property type="entry name" value="Succ_DH/fumarate_Rdtase_cat_sf"/>
</dbReference>